<accession>G3IFM6</accession>
<gene>
    <name evidence="1" type="ORF">I79_022549</name>
</gene>
<dbReference type="Proteomes" id="UP000001075">
    <property type="component" value="Unassembled WGS sequence"/>
</dbReference>
<sequence length="67" mass="7522">MGLVPSERAPVETRWRSSGVFSKGLLLSLQPRLTFLHRSLRHDSVLVSAGMKVALKDVLLFEASWLM</sequence>
<organism evidence="1 2">
    <name type="scientific">Cricetulus griseus</name>
    <name type="common">Chinese hamster</name>
    <name type="synonym">Cricetulus barabensis griseus</name>
    <dbReference type="NCBI Taxonomy" id="10029"/>
    <lineage>
        <taxon>Eukaryota</taxon>
        <taxon>Metazoa</taxon>
        <taxon>Chordata</taxon>
        <taxon>Craniata</taxon>
        <taxon>Vertebrata</taxon>
        <taxon>Euteleostomi</taxon>
        <taxon>Mammalia</taxon>
        <taxon>Eutheria</taxon>
        <taxon>Euarchontoglires</taxon>
        <taxon>Glires</taxon>
        <taxon>Rodentia</taxon>
        <taxon>Myomorpha</taxon>
        <taxon>Muroidea</taxon>
        <taxon>Cricetidae</taxon>
        <taxon>Cricetinae</taxon>
        <taxon>Cricetulus</taxon>
    </lineage>
</organism>
<evidence type="ECO:0000313" key="2">
    <source>
        <dbReference type="Proteomes" id="UP000001075"/>
    </source>
</evidence>
<dbReference type="AlphaFoldDB" id="G3IFM6"/>
<proteinExistence type="predicted"/>
<dbReference type="EMBL" id="JH002417">
    <property type="protein sequence ID" value="EGW10509.1"/>
    <property type="molecule type" value="Genomic_DNA"/>
</dbReference>
<dbReference type="InParanoid" id="G3IFM6"/>
<name>G3IFM6_CRIGR</name>
<reference evidence="2" key="1">
    <citation type="journal article" date="2011" name="Nat. Biotechnol.">
        <title>The genomic sequence of the Chinese hamster ovary (CHO)-K1 cell line.</title>
        <authorList>
            <person name="Xu X."/>
            <person name="Nagarajan H."/>
            <person name="Lewis N.E."/>
            <person name="Pan S."/>
            <person name="Cai Z."/>
            <person name="Liu X."/>
            <person name="Chen W."/>
            <person name="Xie M."/>
            <person name="Wang W."/>
            <person name="Hammond S."/>
            <person name="Andersen M.R."/>
            <person name="Neff N."/>
            <person name="Passarelli B."/>
            <person name="Koh W."/>
            <person name="Fan H.C."/>
            <person name="Wang J."/>
            <person name="Gui Y."/>
            <person name="Lee K.H."/>
            <person name="Betenbaugh M.J."/>
            <person name="Quake S.R."/>
            <person name="Famili I."/>
            <person name="Palsson B.O."/>
            <person name="Wang J."/>
        </authorList>
    </citation>
    <scope>NUCLEOTIDE SEQUENCE [LARGE SCALE GENOMIC DNA]</scope>
    <source>
        <strain evidence="2">CHO K1 cell line</strain>
    </source>
</reference>
<evidence type="ECO:0000313" key="1">
    <source>
        <dbReference type="EMBL" id="EGW10509.1"/>
    </source>
</evidence>
<protein>
    <submittedName>
        <fullName evidence="1">Uncharacterized protein</fullName>
    </submittedName>
</protein>